<accession>D3BP62</accession>
<dbReference type="RefSeq" id="XP_020429201.1">
    <property type="nucleotide sequence ID" value="XM_020580614.1"/>
</dbReference>
<dbReference type="Gene3D" id="2.40.30.10">
    <property type="entry name" value="Translation factors"/>
    <property type="match status" value="1"/>
</dbReference>
<sequence>MSLRIVVTDCYFVDNKVIPQGTVESGVLKPGMLLLIQELNIKGTMLQFEMMQGGMNEAVVGDITAFSLTNISGNLTRDMVKPGFVITQA</sequence>
<dbReference type="AlphaFoldDB" id="D3BP62"/>
<dbReference type="InParanoid" id="D3BP62"/>
<evidence type="ECO:0000313" key="2">
    <source>
        <dbReference type="Proteomes" id="UP000001396"/>
    </source>
</evidence>
<comment type="caution">
    <text evidence="1">The sequence shown here is derived from an EMBL/GenBank/DDBJ whole genome shotgun (WGS) entry which is preliminary data.</text>
</comment>
<keyword evidence="2" id="KW-1185">Reference proteome</keyword>
<dbReference type="SUPFAM" id="SSF50447">
    <property type="entry name" value="Translation proteins"/>
    <property type="match status" value="1"/>
</dbReference>
<protein>
    <submittedName>
        <fullName evidence="1">Uncharacterized protein</fullName>
    </submittedName>
</protein>
<reference evidence="1 2" key="1">
    <citation type="journal article" date="2011" name="Genome Res.">
        <title>Phylogeny-wide analysis of social amoeba genomes highlights ancient origins for complex intercellular communication.</title>
        <authorList>
            <person name="Heidel A.J."/>
            <person name="Lawal H.M."/>
            <person name="Felder M."/>
            <person name="Schilde C."/>
            <person name="Helps N.R."/>
            <person name="Tunggal B."/>
            <person name="Rivero F."/>
            <person name="John U."/>
            <person name="Schleicher M."/>
            <person name="Eichinger L."/>
            <person name="Platzer M."/>
            <person name="Noegel A.A."/>
            <person name="Schaap P."/>
            <person name="Gloeckner G."/>
        </authorList>
    </citation>
    <scope>NUCLEOTIDE SEQUENCE [LARGE SCALE GENOMIC DNA]</scope>
    <source>
        <strain evidence="2">ATCC 26659 / Pp 5 / PN500</strain>
    </source>
</reference>
<dbReference type="Proteomes" id="UP000001396">
    <property type="component" value="Unassembled WGS sequence"/>
</dbReference>
<dbReference type="EMBL" id="ADBJ01000044">
    <property type="protein sequence ID" value="EFA77072.1"/>
    <property type="molecule type" value="Genomic_DNA"/>
</dbReference>
<dbReference type="GeneID" id="31365297"/>
<gene>
    <name evidence="1" type="ORF">PPL_09825</name>
</gene>
<name>D3BP62_HETP5</name>
<organism evidence="1 2">
    <name type="scientific">Heterostelium pallidum (strain ATCC 26659 / Pp 5 / PN500)</name>
    <name type="common">Cellular slime mold</name>
    <name type="synonym">Polysphondylium pallidum</name>
    <dbReference type="NCBI Taxonomy" id="670386"/>
    <lineage>
        <taxon>Eukaryota</taxon>
        <taxon>Amoebozoa</taxon>
        <taxon>Evosea</taxon>
        <taxon>Eumycetozoa</taxon>
        <taxon>Dictyostelia</taxon>
        <taxon>Acytosteliales</taxon>
        <taxon>Acytosteliaceae</taxon>
        <taxon>Heterostelium</taxon>
    </lineage>
</organism>
<evidence type="ECO:0000313" key="1">
    <source>
        <dbReference type="EMBL" id="EFA77072.1"/>
    </source>
</evidence>
<proteinExistence type="predicted"/>
<dbReference type="InterPro" id="IPR009000">
    <property type="entry name" value="Transl_B-barrel_sf"/>
</dbReference>
<dbReference type="STRING" id="670386.D3BP62"/>